<keyword evidence="2" id="KW-1185">Reference proteome</keyword>
<dbReference type="Proteomes" id="UP001220478">
    <property type="component" value="Chromosome"/>
</dbReference>
<dbReference type="EMBL" id="CP118868">
    <property type="protein sequence ID" value="WEG35947.1"/>
    <property type="molecule type" value="Genomic_DNA"/>
</dbReference>
<sequence length="503" mass="57263">MYGKVQPDSYRMTAERTGRKNMSVNGSLIFTALEANNNRALNYYYRDLAKTIIANLPTETIGTVADEAGNAECRLFCSYAESDLIEVLQSVQKVNYLDPILLNNSDFAAILNSEYSGEALHLFFSKSSLINGLAGCCDPLLNSLKKWQNKRKNDMYADIASSWYLAEKIKAKIILCLDGNLLNKQSLLILDEYYKQGYLQKNVLGFAVFNLLEDELSAWQSLLQERYNLKIILYNTQLCDDNVWSAIFRKLIPFTADYEQDLLQLTRNIYRKLLNTGLLQKKIKVALAYDEAFNAYDDYELQFLKQLGIDWRPFSPLRDRLLPPECSAVWLCSNNLAKFLPQLTYNRDMRKELMQAYQKGLLFVAQDAAHVYLTEGAVTHAAVAGAGDYYPLCKIIPQKAEFLQYYGQNYRYAVINPLNSNCLAPALTPILSLFNQSVLLSPSLGTAVSQITVNPLNRQKQVISGYVNRNIFSTLHRIMLSGDYEWTENFFTALIKRASAKQL</sequence>
<protein>
    <submittedName>
        <fullName evidence="1">Uncharacterized protein</fullName>
    </submittedName>
</protein>
<name>A0ABY8C5T8_9FIRM</name>
<evidence type="ECO:0000313" key="2">
    <source>
        <dbReference type="Proteomes" id="UP001220478"/>
    </source>
</evidence>
<evidence type="ECO:0000313" key="1">
    <source>
        <dbReference type="EMBL" id="WEG35947.1"/>
    </source>
</evidence>
<dbReference type="PANTHER" id="PTHR43873">
    <property type="entry name" value="COBYRINATE A,C-DIAMIDE SYNTHASE"/>
    <property type="match status" value="1"/>
</dbReference>
<dbReference type="InterPro" id="IPR029062">
    <property type="entry name" value="Class_I_gatase-like"/>
</dbReference>
<gene>
    <name evidence="1" type="ORF">PYS61_01900</name>
</gene>
<reference evidence="1 2" key="1">
    <citation type="submission" date="2023-02" db="EMBL/GenBank/DDBJ databases">
        <title>Novel Oscillospiraceae bacterial genomes.</title>
        <authorList>
            <person name="Srinivasan S."/>
            <person name="Austin M.N."/>
            <person name="Fiedler T.L."/>
            <person name="Strenk S.M."/>
            <person name="Agnew K.J."/>
            <person name="Nagana Gowda G.A."/>
            <person name="Raftery D."/>
            <person name="Beamer M.A."/>
            <person name="Achilles S.L."/>
            <person name="Wiesenfeld H.C."/>
            <person name="Fredricks D.N."/>
            <person name="Hillier S.L."/>
        </authorList>
    </citation>
    <scope>NUCLEOTIDE SEQUENCE [LARGE SCALE GENOMIC DNA]</scope>
    <source>
        <strain evidence="1 2">CHIC02 1186E3-8</strain>
    </source>
</reference>
<dbReference type="RefSeq" id="WP_315571995.1">
    <property type="nucleotide sequence ID" value="NZ_CP118868.1"/>
</dbReference>
<organism evidence="1 2">
    <name type="scientific">Amygdalobacter indicium</name>
    <dbReference type="NCBI Taxonomy" id="3029272"/>
    <lineage>
        <taxon>Bacteria</taxon>
        <taxon>Bacillati</taxon>
        <taxon>Bacillota</taxon>
        <taxon>Clostridia</taxon>
        <taxon>Eubacteriales</taxon>
        <taxon>Oscillospiraceae</taxon>
        <taxon>Amygdalobacter</taxon>
    </lineage>
</organism>
<dbReference type="SUPFAM" id="SSF52317">
    <property type="entry name" value="Class I glutamine amidotransferase-like"/>
    <property type="match status" value="1"/>
</dbReference>
<dbReference type="PANTHER" id="PTHR43873:SF1">
    <property type="entry name" value="COBYRINATE A,C-DIAMIDE SYNTHASE"/>
    <property type="match status" value="1"/>
</dbReference>
<dbReference type="InterPro" id="IPR004484">
    <property type="entry name" value="CbiA/CobB_synth"/>
</dbReference>
<accession>A0ABY8C5T8</accession>
<proteinExistence type="predicted"/>